<dbReference type="InterPro" id="IPR037185">
    <property type="entry name" value="EmrE-like"/>
</dbReference>
<organism evidence="10 11">
    <name type="scientific">Pantoea rwandensis</name>
    <dbReference type="NCBI Taxonomy" id="1076550"/>
    <lineage>
        <taxon>Bacteria</taxon>
        <taxon>Pseudomonadati</taxon>
        <taxon>Pseudomonadota</taxon>
        <taxon>Gammaproteobacteria</taxon>
        <taxon>Enterobacterales</taxon>
        <taxon>Erwiniaceae</taxon>
        <taxon>Pantoea</taxon>
    </lineage>
</organism>
<dbReference type="AlphaFoldDB" id="A0A1X1CUZ8"/>
<dbReference type="InterPro" id="IPR004626">
    <property type="entry name" value="RarD"/>
</dbReference>
<reference evidence="10 11" key="1">
    <citation type="journal article" date="2017" name="Antonie Van Leeuwenhoek">
        <title>Phylogenomic resolution of the bacterial genus Pantoea and its relationship with Erwinia and Tatumella.</title>
        <authorList>
            <person name="Palmer M."/>
            <person name="Steenkamp E.T."/>
            <person name="Coetzee M.P."/>
            <person name="Chan W.Y."/>
            <person name="van Zyl E."/>
            <person name="De Maayer P."/>
            <person name="Coutinho T.A."/>
            <person name="Blom J."/>
            <person name="Smits T.H."/>
            <person name="Duffy B."/>
            <person name="Venter S.N."/>
        </authorList>
    </citation>
    <scope>NUCLEOTIDE SEQUENCE [LARGE SCALE GENOMIC DNA]</scope>
    <source>
        <strain evidence="10 11">LMG 26275</strain>
    </source>
</reference>
<keyword evidence="5 8" id="KW-0812">Transmembrane</keyword>
<evidence type="ECO:0000256" key="3">
    <source>
        <dbReference type="ARBA" id="ARBA00022448"/>
    </source>
</evidence>
<evidence type="ECO:0000256" key="8">
    <source>
        <dbReference type="SAM" id="Phobius"/>
    </source>
</evidence>
<evidence type="ECO:0000313" key="11">
    <source>
        <dbReference type="Proteomes" id="UP000193558"/>
    </source>
</evidence>
<evidence type="ECO:0000256" key="5">
    <source>
        <dbReference type="ARBA" id="ARBA00022692"/>
    </source>
</evidence>
<protein>
    <submittedName>
        <fullName evidence="10">Chemotaxis protein</fullName>
    </submittedName>
</protein>
<keyword evidence="4" id="KW-1003">Cell membrane</keyword>
<evidence type="ECO:0000256" key="2">
    <source>
        <dbReference type="ARBA" id="ARBA00007362"/>
    </source>
</evidence>
<dbReference type="OrthoDB" id="3250831at2"/>
<dbReference type="SUPFAM" id="SSF103481">
    <property type="entry name" value="Multidrug resistance efflux transporter EmrE"/>
    <property type="match status" value="1"/>
</dbReference>
<feature type="transmembrane region" description="Helical" evidence="8">
    <location>
        <begin position="149"/>
        <end position="166"/>
    </location>
</feature>
<evidence type="ECO:0000256" key="6">
    <source>
        <dbReference type="ARBA" id="ARBA00022989"/>
    </source>
</evidence>
<gene>
    <name evidence="10" type="ORF">HA51_15200</name>
</gene>
<evidence type="ECO:0000259" key="9">
    <source>
        <dbReference type="Pfam" id="PF00892"/>
    </source>
</evidence>
<keyword evidence="6 8" id="KW-1133">Transmembrane helix</keyword>
<comment type="subcellular location">
    <subcellularLocation>
        <location evidence="1">Cell membrane</location>
        <topology evidence="1">Multi-pass membrane protein</topology>
    </subcellularLocation>
</comment>
<evidence type="ECO:0000256" key="7">
    <source>
        <dbReference type="ARBA" id="ARBA00023136"/>
    </source>
</evidence>
<feature type="domain" description="EamA" evidence="9">
    <location>
        <begin position="3"/>
        <end position="140"/>
    </location>
</feature>
<dbReference type="InterPro" id="IPR000620">
    <property type="entry name" value="EamA_dom"/>
</dbReference>
<comment type="similarity">
    <text evidence="2">Belongs to the EamA transporter family.</text>
</comment>
<dbReference type="RefSeq" id="WP_084935505.1">
    <property type="nucleotide sequence ID" value="NZ_MLFR01000016.1"/>
</dbReference>
<accession>A0A1X1CUZ8</accession>
<proteinExistence type="inferred from homology"/>
<keyword evidence="7 8" id="KW-0472">Membrane</keyword>
<feature type="transmembrane region" description="Helical" evidence="8">
    <location>
        <begin position="98"/>
        <end position="119"/>
    </location>
</feature>
<dbReference type="NCBIfam" id="TIGR00688">
    <property type="entry name" value="rarD"/>
    <property type="match status" value="1"/>
</dbReference>
<feature type="transmembrane region" description="Helical" evidence="8">
    <location>
        <begin position="236"/>
        <end position="257"/>
    </location>
</feature>
<keyword evidence="3" id="KW-0813">Transport</keyword>
<feature type="transmembrane region" description="Helical" evidence="8">
    <location>
        <begin position="269"/>
        <end position="288"/>
    </location>
</feature>
<dbReference type="GO" id="GO:0005886">
    <property type="term" value="C:plasma membrane"/>
    <property type="evidence" value="ECO:0007669"/>
    <property type="project" value="UniProtKB-SubCell"/>
</dbReference>
<evidence type="ECO:0000256" key="1">
    <source>
        <dbReference type="ARBA" id="ARBA00004651"/>
    </source>
</evidence>
<dbReference type="EMBL" id="MLFR01000016">
    <property type="protein sequence ID" value="ORM68248.1"/>
    <property type="molecule type" value="Genomic_DNA"/>
</dbReference>
<dbReference type="Pfam" id="PF00892">
    <property type="entry name" value="EamA"/>
    <property type="match status" value="1"/>
</dbReference>
<evidence type="ECO:0000256" key="4">
    <source>
        <dbReference type="ARBA" id="ARBA00022475"/>
    </source>
</evidence>
<feature type="transmembrane region" description="Helical" evidence="8">
    <location>
        <begin position="178"/>
        <end position="197"/>
    </location>
</feature>
<dbReference type="Proteomes" id="UP000193558">
    <property type="component" value="Unassembled WGS sequence"/>
</dbReference>
<feature type="transmembrane region" description="Helical" evidence="8">
    <location>
        <begin position="70"/>
        <end position="92"/>
    </location>
</feature>
<feature type="transmembrane region" description="Helical" evidence="8">
    <location>
        <begin position="126"/>
        <end position="143"/>
    </location>
</feature>
<feature type="transmembrane region" description="Helical" evidence="8">
    <location>
        <begin position="209"/>
        <end position="229"/>
    </location>
</feature>
<evidence type="ECO:0000313" key="10">
    <source>
        <dbReference type="EMBL" id="ORM68248.1"/>
    </source>
</evidence>
<name>A0A1X1CUZ8_9GAMM</name>
<feature type="transmembrane region" description="Helical" evidence="8">
    <location>
        <begin position="40"/>
        <end position="58"/>
    </location>
</feature>
<comment type="caution">
    <text evidence="10">The sequence shown here is derived from an EMBL/GenBank/DDBJ whole genome shotgun (WGS) entry which is preliminary data.</text>
</comment>
<sequence length="295" mass="32911">MYKGISLSLTASVLFAVQYYLASLLPTMDGYELFGWRSLIAFPLMTVFMLFNGEWRAVSEIAQRIVAKPWLLLGIIISSGLMALQQWLFIWASLNGRGINVSLGYFLLPLLMVLVGRVIYKERLSALKIIATLVAAAGVIHQVYEVGGFSWEALTVAIGFICYFVLRRWLQTATLGGFWFDMVITMPFALWCVWGGAVFGHGPEMSDSVYWVIAIFGVNSAAAFMSYISASKLLPFTVFGLLGYVEPVLLLLIALVLGETIHANERLTYLAIWGAVMLLVLEGVIRVIRSRRYHT</sequence>